<sequence>TKFAKIDTGRRKTPPMNEKNQLNNDEQKKPLFITTVKTGKFLDPPPELAVLLGLTHNLNDSMTSSTNGSSNSLNASIKDRHQQQVLLYSFSSQPRVLHQHHHRSRCDAAAKVANNIQQRNRNIANQDKTFFLPLKISKLKKNDEDDGPETYGNIMYDRRVVRGSTYLNTLCRLIITSNQKSEYSKPYKISQN</sequence>
<feature type="compositionally biased region" description="Basic and acidic residues" evidence="1">
    <location>
        <begin position="1"/>
        <end position="10"/>
    </location>
</feature>
<accession>A0AAD7ZI39</accession>
<reference evidence="2" key="2">
    <citation type="submission" date="2023-05" db="EMBL/GenBank/DDBJ databases">
        <authorList>
            <person name="Fouks B."/>
        </authorList>
    </citation>
    <scope>NUCLEOTIDE SEQUENCE</scope>
    <source>
        <strain evidence="2">Stay&amp;Tobe</strain>
        <tissue evidence="2">Testes</tissue>
    </source>
</reference>
<feature type="region of interest" description="Disordered" evidence="1">
    <location>
        <begin position="1"/>
        <end position="27"/>
    </location>
</feature>
<protein>
    <submittedName>
        <fullName evidence="2">Uncharacterized protein</fullName>
    </submittedName>
</protein>
<name>A0AAD7ZI39_DIPPU</name>
<dbReference type="EMBL" id="JASPKZ010008025">
    <property type="protein sequence ID" value="KAJ9581109.1"/>
    <property type="molecule type" value="Genomic_DNA"/>
</dbReference>
<evidence type="ECO:0000313" key="2">
    <source>
        <dbReference type="EMBL" id="KAJ9581109.1"/>
    </source>
</evidence>
<reference evidence="2" key="1">
    <citation type="journal article" date="2023" name="IScience">
        <title>Live-bearing cockroach genome reveals convergent evolutionary mechanisms linked to viviparity in insects and beyond.</title>
        <authorList>
            <person name="Fouks B."/>
            <person name="Harrison M.C."/>
            <person name="Mikhailova A.A."/>
            <person name="Marchal E."/>
            <person name="English S."/>
            <person name="Carruthers M."/>
            <person name="Jennings E.C."/>
            <person name="Chiamaka E.L."/>
            <person name="Frigard R.A."/>
            <person name="Pippel M."/>
            <person name="Attardo G.M."/>
            <person name="Benoit J.B."/>
            <person name="Bornberg-Bauer E."/>
            <person name="Tobe S.S."/>
        </authorList>
    </citation>
    <scope>NUCLEOTIDE SEQUENCE</scope>
    <source>
        <strain evidence="2">Stay&amp;Tobe</strain>
    </source>
</reference>
<comment type="caution">
    <text evidence="2">The sequence shown here is derived from an EMBL/GenBank/DDBJ whole genome shotgun (WGS) entry which is preliminary data.</text>
</comment>
<keyword evidence="3" id="KW-1185">Reference proteome</keyword>
<proteinExistence type="predicted"/>
<dbReference type="Proteomes" id="UP001233999">
    <property type="component" value="Unassembled WGS sequence"/>
</dbReference>
<feature type="non-terminal residue" evidence="2">
    <location>
        <position position="1"/>
    </location>
</feature>
<gene>
    <name evidence="2" type="ORF">L9F63_023714</name>
</gene>
<evidence type="ECO:0000256" key="1">
    <source>
        <dbReference type="SAM" id="MobiDB-lite"/>
    </source>
</evidence>
<feature type="non-terminal residue" evidence="2">
    <location>
        <position position="192"/>
    </location>
</feature>
<dbReference type="AlphaFoldDB" id="A0AAD7ZI39"/>
<organism evidence="2 3">
    <name type="scientific">Diploptera punctata</name>
    <name type="common">Pacific beetle cockroach</name>
    <dbReference type="NCBI Taxonomy" id="6984"/>
    <lineage>
        <taxon>Eukaryota</taxon>
        <taxon>Metazoa</taxon>
        <taxon>Ecdysozoa</taxon>
        <taxon>Arthropoda</taxon>
        <taxon>Hexapoda</taxon>
        <taxon>Insecta</taxon>
        <taxon>Pterygota</taxon>
        <taxon>Neoptera</taxon>
        <taxon>Polyneoptera</taxon>
        <taxon>Dictyoptera</taxon>
        <taxon>Blattodea</taxon>
        <taxon>Blaberoidea</taxon>
        <taxon>Blaberidae</taxon>
        <taxon>Diplopterinae</taxon>
        <taxon>Diploptera</taxon>
    </lineage>
</organism>
<evidence type="ECO:0000313" key="3">
    <source>
        <dbReference type="Proteomes" id="UP001233999"/>
    </source>
</evidence>